<dbReference type="GO" id="GO:0005737">
    <property type="term" value="C:cytoplasm"/>
    <property type="evidence" value="ECO:0007669"/>
    <property type="project" value="TreeGrafter"/>
</dbReference>
<feature type="non-terminal residue" evidence="4">
    <location>
        <position position="1"/>
    </location>
</feature>
<feature type="compositionally biased region" description="Low complexity" evidence="2">
    <location>
        <begin position="38"/>
        <end position="51"/>
    </location>
</feature>
<dbReference type="Gene3D" id="1.10.1900.10">
    <property type="entry name" value="c-terminal domain of poly(a) binding protein"/>
    <property type="match status" value="1"/>
</dbReference>
<dbReference type="GO" id="GO:0000209">
    <property type="term" value="P:protein polyubiquitination"/>
    <property type="evidence" value="ECO:0007669"/>
    <property type="project" value="TreeGrafter"/>
</dbReference>
<dbReference type="GO" id="GO:0034450">
    <property type="term" value="F:ubiquitin-ubiquitin ligase activity"/>
    <property type="evidence" value="ECO:0007669"/>
    <property type="project" value="TreeGrafter"/>
</dbReference>
<proteinExistence type="inferred from homology"/>
<dbReference type="PANTHER" id="PTHR46276">
    <property type="entry name" value="E3 UBIQUITIN-PROTEIN LIGASE UBR5"/>
    <property type="match status" value="1"/>
</dbReference>
<gene>
    <name evidence="4" type="ORF">EW026_g3313</name>
</gene>
<comment type="caution">
    <text evidence="4">The sequence shown here is derived from an EMBL/GenBank/DDBJ whole genome shotgun (WGS) entry which is preliminary data.</text>
</comment>
<accession>A0A4S4KMH7</accession>
<dbReference type="Proteomes" id="UP000309038">
    <property type="component" value="Unassembled WGS sequence"/>
</dbReference>
<dbReference type="Pfam" id="PF00658">
    <property type="entry name" value="MLLE"/>
    <property type="match status" value="1"/>
</dbReference>
<feature type="region of interest" description="Disordered" evidence="2">
    <location>
        <begin position="1"/>
        <end position="51"/>
    </location>
</feature>
<protein>
    <recommendedName>
        <fullName evidence="3">PABC domain-containing protein</fullName>
    </recommendedName>
</protein>
<name>A0A4S4KMH7_9APHY</name>
<dbReference type="EMBL" id="SGPJ01000097">
    <property type="protein sequence ID" value="THG98957.1"/>
    <property type="molecule type" value="Genomic_DNA"/>
</dbReference>
<reference evidence="4 5" key="1">
    <citation type="submission" date="2019-02" db="EMBL/GenBank/DDBJ databases">
        <title>Genome sequencing of the rare red list fungi Phlebia centrifuga.</title>
        <authorList>
            <person name="Buettner E."/>
            <person name="Kellner H."/>
        </authorList>
    </citation>
    <scope>NUCLEOTIDE SEQUENCE [LARGE SCALE GENOMIC DNA]</scope>
    <source>
        <strain evidence="4 5">DSM 108282</strain>
    </source>
</reference>
<dbReference type="SUPFAM" id="SSF63570">
    <property type="entry name" value="PABC (PABP) domain"/>
    <property type="match status" value="1"/>
</dbReference>
<evidence type="ECO:0000313" key="4">
    <source>
        <dbReference type="EMBL" id="THG98957.1"/>
    </source>
</evidence>
<dbReference type="FunFam" id="1.10.1900.10:FF:000004">
    <property type="entry name" value="Polyadenylate-binding protein"/>
    <property type="match status" value="1"/>
</dbReference>
<evidence type="ECO:0000256" key="1">
    <source>
        <dbReference type="ARBA" id="ARBA00008557"/>
    </source>
</evidence>
<dbReference type="PANTHER" id="PTHR46276:SF1">
    <property type="entry name" value="E3 UBIQUITIN-PROTEIN LIGASE UBR5"/>
    <property type="match status" value="1"/>
</dbReference>
<evidence type="ECO:0000256" key="2">
    <source>
        <dbReference type="SAM" id="MobiDB-lite"/>
    </source>
</evidence>
<dbReference type="PROSITE" id="PS51309">
    <property type="entry name" value="PABC"/>
    <property type="match status" value="1"/>
</dbReference>
<comment type="similarity">
    <text evidence="1">Belongs to the polyadenylate-binding protein type-1 family.</text>
</comment>
<sequence length="137" mass="13932">PASRAPPAGVPAGGARPQAQGYKPPVRNAGQVPPPAPAAGAPAGATPASVPAAEAPVLSPVQLANASPMEQKQMLGEVLYMSIVASQPELAGKITGMLLEMDNAELLHLLETPDSLNLKVSEALAVLQEFQNQADAK</sequence>
<dbReference type="AlphaFoldDB" id="A0A4S4KMH7"/>
<feature type="domain" description="PABC" evidence="3">
    <location>
        <begin position="55"/>
        <end position="132"/>
    </location>
</feature>
<dbReference type="InterPro" id="IPR036053">
    <property type="entry name" value="PABP-dom"/>
</dbReference>
<keyword evidence="5" id="KW-1185">Reference proteome</keyword>
<evidence type="ECO:0000313" key="5">
    <source>
        <dbReference type="Proteomes" id="UP000309038"/>
    </source>
</evidence>
<organism evidence="4 5">
    <name type="scientific">Hermanssonia centrifuga</name>
    <dbReference type="NCBI Taxonomy" id="98765"/>
    <lineage>
        <taxon>Eukaryota</taxon>
        <taxon>Fungi</taxon>
        <taxon>Dikarya</taxon>
        <taxon>Basidiomycota</taxon>
        <taxon>Agaricomycotina</taxon>
        <taxon>Agaricomycetes</taxon>
        <taxon>Polyporales</taxon>
        <taxon>Meruliaceae</taxon>
        <taxon>Hermanssonia</taxon>
    </lineage>
</organism>
<dbReference type="InterPro" id="IPR002004">
    <property type="entry name" value="PABP_HYD_C"/>
</dbReference>
<evidence type="ECO:0000259" key="3">
    <source>
        <dbReference type="PROSITE" id="PS51309"/>
    </source>
</evidence>
<dbReference type="SMART" id="SM00517">
    <property type="entry name" value="PolyA"/>
    <property type="match status" value="1"/>
</dbReference>
<dbReference type="GO" id="GO:0005634">
    <property type="term" value="C:nucleus"/>
    <property type="evidence" value="ECO:0007669"/>
    <property type="project" value="TreeGrafter"/>
</dbReference>
<dbReference type="GO" id="GO:0003723">
    <property type="term" value="F:RNA binding"/>
    <property type="evidence" value="ECO:0007669"/>
    <property type="project" value="InterPro"/>
</dbReference>